<evidence type="ECO:0000313" key="1">
    <source>
        <dbReference type="EMBL" id="CRZ22914.1"/>
    </source>
</evidence>
<reference evidence="1" key="2">
    <citation type="submission" date="2012-12" db="EMBL/GenBank/DDBJ databases">
        <authorList>
            <person name="Gao Y.W."/>
            <person name="Fan S.T."/>
            <person name="Sun H.T."/>
            <person name="Wang Z."/>
            <person name="Gao X.L."/>
            <person name="Li Y.G."/>
            <person name="Wang T.C."/>
            <person name="Zhang K."/>
            <person name="Xu W.W."/>
            <person name="Yu Z.J."/>
            <person name="Xia X.Z."/>
        </authorList>
    </citation>
    <scope>NUCLEOTIDE SEQUENCE</scope>
    <source>
        <strain evidence="1">FR3</strain>
    </source>
</reference>
<proteinExistence type="predicted"/>
<dbReference type="EMBL" id="LN856745">
    <property type="protein sequence ID" value="CRZ22914.1"/>
    <property type="molecule type" value="Genomic_DNA"/>
</dbReference>
<organism evidence="1">
    <name type="scientific">Brugia malayi</name>
    <name type="common">Filarial nematode worm</name>
    <dbReference type="NCBI Taxonomy" id="6279"/>
    <lineage>
        <taxon>Eukaryota</taxon>
        <taxon>Metazoa</taxon>
        <taxon>Ecdysozoa</taxon>
        <taxon>Nematoda</taxon>
        <taxon>Chromadorea</taxon>
        <taxon>Rhabditida</taxon>
        <taxon>Spirurina</taxon>
        <taxon>Spiruromorpha</taxon>
        <taxon>Filarioidea</taxon>
        <taxon>Onchocercidae</taxon>
        <taxon>Brugia</taxon>
    </lineage>
</organism>
<gene>
    <name evidence="1 2" type="ORF">Bm249</name>
    <name evidence="1" type="ORF">BM_Bm249</name>
</gene>
<reference evidence="1" key="1">
    <citation type="journal article" date="2007" name="Science">
        <title>Draft genome of the filarial nematode parasite Brugia malayi.</title>
        <authorList>
            <person name="Ghedin E."/>
            <person name="Wang S."/>
            <person name="Spiro D."/>
            <person name="Caler E."/>
            <person name="Zhao Q."/>
            <person name="Crabtree J."/>
            <person name="Allen J.E."/>
            <person name="Delcher A.L."/>
            <person name="Guiliano D.B."/>
            <person name="Miranda-Saavedra D."/>
            <person name="Angiuoli S.V."/>
            <person name="Creasy T."/>
            <person name="Amedeo P."/>
            <person name="Haas B."/>
            <person name="El-Sayed N.M."/>
            <person name="Wortman J.R."/>
            <person name="Feldblyum T."/>
            <person name="Tallon L."/>
            <person name="Schatz M."/>
            <person name="Shumway M."/>
            <person name="Koo H."/>
            <person name="Salzberg S.L."/>
            <person name="Schobel S."/>
            <person name="Pertea M."/>
            <person name="Pop M."/>
            <person name="White O."/>
            <person name="Barton G.J."/>
            <person name="Carlow C.K."/>
            <person name="Crawford M.J."/>
            <person name="Daub J."/>
            <person name="Dimmic M.W."/>
            <person name="Estes C.F."/>
            <person name="Foster J.M."/>
            <person name="Ganatra M."/>
            <person name="Gregory W.F."/>
            <person name="Johnson N.M."/>
            <person name="Jin J."/>
            <person name="Komuniecki R."/>
            <person name="Korf I."/>
            <person name="Kumar S."/>
            <person name="Laney S."/>
            <person name="Li B.W."/>
            <person name="Li W."/>
            <person name="Lindblom T.H."/>
            <person name="Lustigman S."/>
            <person name="Ma D."/>
            <person name="Maina C.V."/>
            <person name="Martin D.M."/>
            <person name="McCarter J.P."/>
            <person name="McReynolds L."/>
            <person name="Mitreva M."/>
            <person name="Nutman T.B."/>
            <person name="Parkinson J."/>
            <person name="Peregrin-Alvarez J.M."/>
            <person name="Poole C."/>
            <person name="Ren Q."/>
            <person name="Saunders L."/>
            <person name="Sluder A.E."/>
            <person name="Smith K."/>
            <person name="Stanke M."/>
            <person name="Unnasch T.R."/>
            <person name="Ware J."/>
            <person name="Wei A.D."/>
            <person name="Weil G."/>
            <person name="Williams D.J."/>
            <person name="Zhang Y."/>
            <person name="Williams S.A."/>
            <person name="Fraser-Liggett C."/>
            <person name="Slatko B."/>
            <person name="Blaxter M.L."/>
            <person name="Scott A.L."/>
        </authorList>
    </citation>
    <scope>NUCLEOTIDE SEQUENCE</scope>
    <source>
        <strain evidence="1">FR3</strain>
    </source>
</reference>
<dbReference type="WormBase" id="Bm249">
    <property type="protein sequence ID" value="BM45372"/>
    <property type="gene ID" value="WBGene00220510"/>
</dbReference>
<evidence type="ECO:0000313" key="2">
    <source>
        <dbReference type="WormBase" id="Bm249"/>
    </source>
</evidence>
<dbReference type="AlphaFoldDB" id="A0A0H5S356"/>
<protein>
    <submittedName>
        <fullName evidence="1">Bm249</fullName>
    </submittedName>
</protein>
<accession>A0A0H5S356</accession>
<name>A0A0H5S356_BRUMA</name>
<sequence>MSSINVFLSIYWNIIFRERTIIVVQNAVLVVPDQIRVDVEVSINGFKYALANQLHFATLFRFFLLSLCRQVAAQKYINPVPISTNSITLKRYYCNEL</sequence>